<gene>
    <name evidence="5" type="ORF">EWV57_19915</name>
</gene>
<dbReference type="InterPro" id="IPR040964">
    <property type="entry name" value="SBD"/>
</dbReference>
<comment type="caution">
    <text evidence="5">The sequence shown here is derived from an EMBL/GenBank/DDBJ whole genome shotgun (WGS) entry which is preliminary data.</text>
</comment>
<evidence type="ECO:0000256" key="3">
    <source>
        <dbReference type="ARBA" id="ARBA00022737"/>
    </source>
</evidence>
<reference evidence="5 6" key="1">
    <citation type="submission" date="2019-01" db="EMBL/GenBank/DDBJ databases">
        <title>Coherence of Microcystis species and biogeography revealed through population genomics.</title>
        <authorList>
            <person name="Perez-Carrascal O.M."/>
            <person name="Terrat Y."/>
            <person name="Giani A."/>
            <person name="Fortin N."/>
            <person name="Tromas N."/>
            <person name="Shapiro B.J."/>
        </authorList>
    </citation>
    <scope>NUCLEOTIDE SEQUENCE [LARGE SCALE GENOMIC DNA]</scope>
    <source>
        <strain evidence="5">Ma_QC_Ch_20071001_S25D</strain>
    </source>
</reference>
<dbReference type="Proteomes" id="UP000316958">
    <property type="component" value="Unassembled WGS sequence"/>
</dbReference>
<sequence length="137" mass="15201">MSLLYEVENQWGGDDASWHNGGTWVMGCRPRQNLIAINIKSDDGGKTFHGNMTYAREGPIGFRAILSDGNNYFVENQWGGDDAPWHNGGQWIIGGRSKQNVVELNLQCDDDYDGTLNGTVTYNGEGPIGFKGTMKRR</sequence>
<dbReference type="AlphaFoldDB" id="A0A552FGA3"/>
<proteinExistence type="inferred from homology"/>
<organism evidence="5 6">
    <name type="scientific">Microcystis aeruginosa Ma_QC_Ch_20071001_S25D</name>
    <dbReference type="NCBI Taxonomy" id="2486250"/>
    <lineage>
        <taxon>Bacteria</taxon>
        <taxon>Bacillati</taxon>
        <taxon>Cyanobacteriota</taxon>
        <taxon>Cyanophyceae</taxon>
        <taxon>Oscillatoriophycideae</taxon>
        <taxon>Chroococcales</taxon>
        <taxon>Microcystaceae</taxon>
        <taxon>Microcystis</taxon>
    </lineage>
</organism>
<dbReference type="EMBL" id="SFBE01000334">
    <property type="protein sequence ID" value="TRU45739.1"/>
    <property type="molecule type" value="Genomic_DNA"/>
</dbReference>
<comment type="similarity">
    <text evidence="1">Belongs to the bacterial lectin family.</text>
</comment>
<evidence type="ECO:0000259" key="4">
    <source>
        <dbReference type="Pfam" id="PF17882"/>
    </source>
</evidence>
<dbReference type="Pfam" id="PF17882">
    <property type="entry name" value="SBD"/>
    <property type="match status" value="2"/>
</dbReference>
<feature type="domain" description="OAA-family lectin sugar binding" evidence="4">
    <location>
        <begin position="5"/>
        <end position="65"/>
    </location>
</feature>
<evidence type="ECO:0000256" key="2">
    <source>
        <dbReference type="ARBA" id="ARBA00022734"/>
    </source>
</evidence>
<evidence type="ECO:0000313" key="5">
    <source>
        <dbReference type="EMBL" id="TRU45739.1"/>
    </source>
</evidence>
<dbReference type="Gene3D" id="2.40.128.450">
    <property type="match status" value="1"/>
</dbReference>
<keyword evidence="3" id="KW-0677">Repeat</keyword>
<evidence type="ECO:0000313" key="6">
    <source>
        <dbReference type="Proteomes" id="UP000316958"/>
    </source>
</evidence>
<dbReference type="GO" id="GO:0030246">
    <property type="term" value="F:carbohydrate binding"/>
    <property type="evidence" value="ECO:0007669"/>
    <property type="project" value="UniProtKB-KW"/>
</dbReference>
<accession>A0A552FGA3</accession>
<name>A0A552FGA3_MICAE</name>
<protein>
    <submittedName>
        <fullName evidence="5">Lectin OAA</fullName>
    </submittedName>
</protein>
<feature type="domain" description="OAA-family lectin sugar binding" evidence="4">
    <location>
        <begin position="70"/>
        <end position="134"/>
    </location>
</feature>
<keyword evidence="2" id="KW-0430">Lectin</keyword>
<dbReference type="InterPro" id="IPR053726">
    <property type="entry name" value="Bacterial_Lectin_Domain_sf"/>
</dbReference>
<evidence type="ECO:0000256" key="1">
    <source>
        <dbReference type="ARBA" id="ARBA00008512"/>
    </source>
</evidence>